<comment type="caution">
    <text evidence="2">The sequence shown here is derived from an EMBL/GenBank/DDBJ whole genome shotgun (WGS) entry which is preliminary data.</text>
</comment>
<dbReference type="RefSeq" id="WP_154176860.1">
    <property type="nucleotide sequence ID" value="NZ_WJXZ01000012.1"/>
</dbReference>
<dbReference type="OrthoDB" id="582675at2"/>
<dbReference type="AlphaFoldDB" id="A0A7K0ENY4"/>
<sequence length="66" mass="7744">MYTETQKFRQPLIWALLVGCLTLYRWQAVGVGIMTGVLILFWFLLIGTQQPEQVRKLAEKDYTPNR</sequence>
<keyword evidence="1" id="KW-0812">Transmembrane</keyword>
<reference evidence="2 3" key="1">
    <citation type="journal article" date="2018" name="Antonie Van Leeuwenhoek">
        <title>Larkinella terrae sp. nov., isolated from soil on Jeju Island, South Korea.</title>
        <authorList>
            <person name="Ten L.N."/>
            <person name="Jeon J."/>
            <person name="Park S.J."/>
            <person name="Park S."/>
            <person name="Lee S.Y."/>
            <person name="Kim M.K."/>
            <person name="Jung H.Y."/>
        </authorList>
    </citation>
    <scope>NUCLEOTIDE SEQUENCE [LARGE SCALE GENOMIC DNA]</scope>
    <source>
        <strain evidence="2 3">KCTC 52001</strain>
    </source>
</reference>
<dbReference type="EMBL" id="WJXZ01000012">
    <property type="protein sequence ID" value="MRS63499.1"/>
    <property type="molecule type" value="Genomic_DNA"/>
</dbReference>
<keyword evidence="3" id="KW-1185">Reference proteome</keyword>
<dbReference type="Proteomes" id="UP000441754">
    <property type="component" value="Unassembled WGS sequence"/>
</dbReference>
<gene>
    <name evidence="2" type="ORF">GJJ30_19515</name>
</gene>
<accession>A0A7K0ENY4</accession>
<name>A0A7K0ENY4_9BACT</name>
<dbReference type="PROSITE" id="PS51257">
    <property type="entry name" value="PROKAR_LIPOPROTEIN"/>
    <property type="match status" value="1"/>
</dbReference>
<organism evidence="2 3">
    <name type="scientific">Larkinella terrae</name>
    <dbReference type="NCBI Taxonomy" id="2025311"/>
    <lineage>
        <taxon>Bacteria</taxon>
        <taxon>Pseudomonadati</taxon>
        <taxon>Bacteroidota</taxon>
        <taxon>Cytophagia</taxon>
        <taxon>Cytophagales</taxon>
        <taxon>Spirosomataceae</taxon>
        <taxon>Larkinella</taxon>
    </lineage>
</organism>
<feature type="transmembrane region" description="Helical" evidence="1">
    <location>
        <begin position="12"/>
        <end position="45"/>
    </location>
</feature>
<evidence type="ECO:0000313" key="2">
    <source>
        <dbReference type="EMBL" id="MRS63499.1"/>
    </source>
</evidence>
<keyword evidence="1" id="KW-0472">Membrane</keyword>
<evidence type="ECO:0000313" key="3">
    <source>
        <dbReference type="Proteomes" id="UP000441754"/>
    </source>
</evidence>
<keyword evidence="1" id="KW-1133">Transmembrane helix</keyword>
<evidence type="ECO:0000256" key="1">
    <source>
        <dbReference type="SAM" id="Phobius"/>
    </source>
</evidence>
<protein>
    <submittedName>
        <fullName evidence="2">Uncharacterized protein</fullName>
    </submittedName>
</protein>
<proteinExistence type="predicted"/>